<name>X1TJR2_9ZZZZ</name>
<sequence length="195" mass="22666">MDKNNFNNIISTNDILIRSALKNFLTNHHAQDEKVRIIEEFGVQHGIARVDIAVINKIIHGYEIKSDKDTLRRLPRQMGVFNLVFDKITLVVGKNHLYQAINMVPEWWGIIIVKIDNNGSVIFNVIRGEEFNKNQDSVSIARLLWREEALRILEKNKAANGFYSKSRDFIYEKLASVLDQEALSEEVRERIFLRT</sequence>
<protein>
    <submittedName>
        <fullName evidence="1">Uncharacterized protein</fullName>
    </submittedName>
</protein>
<organism evidence="1">
    <name type="scientific">marine sediment metagenome</name>
    <dbReference type="NCBI Taxonomy" id="412755"/>
    <lineage>
        <taxon>unclassified sequences</taxon>
        <taxon>metagenomes</taxon>
        <taxon>ecological metagenomes</taxon>
    </lineage>
</organism>
<comment type="caution">
    <text evidence="1">The sequence shown here is derived from an EMBL/GenBank/DDBJ whole genome shotgun (WGS) entry which is preliminary data.</text>
</comment>
<feature type="non-terminal residue" evidence="1">
    <location>
        <position position="195"/>
    </location>
</feature>
<dbReference type="AlphaFoldDB" id="X1TJR2"/>
<dbReference type="EMBL" id="BARW01026442">
    <property type="protein sequence ID" value="GAJ05484.1"/>
    <property type="molecule type" value="Genomic_DNA"/>
</dbReference>
<proteinExistence type="predicted"/>
<dbReference type="NCBIfam" id="NF033832">
    <property type="entry name" value="sce7726_fam"/>
    <property type="match status" value="1"/>
</dbReference>
<dbReference type="InterPro" id="IPR047729">
    <property type="entry name" value="Sce7726-like"/>
</dbReference>
<gene>
    <name evidence="1" type="ORF">S12H4_43127</name>
</gene>
<evidence type="ECO:0000313" key="1">
    <source>
        <dbReference type="EMBL" id="GAJ05484.1"/>
    </source>
</evidence>
<reference evidence="1" key="1">
    <citation type="journal article" date="2014" name="Front. Microbiol.">
        <title>High frequency of phylogenetically diverse reductive dehalogenase-homologous genes in deep subseafloor sedimentary metagenomes.</title>
        <authorList>
            <person name="Kawai M."/>
            <person name="Futagami T."/>
            <person name="Toyoda A."/>
            <person name="Takaki Y."/>
            <person name="Nishi S."/>
            <person name="Hori S."/>
            <person name="Arai W."/>
            <person name="Tsubouchi T."/>
            <person name="Morono Y."/>
            <person name="Uchiyama I."/>
            <person name="Ito T."/>
            <person name="Fujiyama A."/>
            <person name="Inagaki F."/>
            <person name="Takami H."/>
        </authorList>
    </citation>
    <scope>NUCLEOTIDE SEQUENCE</scope>
    <source>
        <strain evidence="1">Expedition CK06-06</strain>
    </source>
</reference>
<accession>X1TJR2</accession>